<reference evidence="2 3" key="1">
    <citation type="journal article" date="2012" name="BMC Genomics">
        <title>Comparative genomic analysis of human infective Trypanosoma cruzi lineages with the bat-restricted subspecies T. cruzi marinkellei.</title>
        <authorList>
            <person name="Franzen O."/>
            <person name="Talavera-Lopez C."/>
            <person name="Ochaya S."/>
            <person name="Butler C.E."/>
            <person name="Messenger L.A."/>
            <person name="Lewis M.D."/>
            <person name="Llewellyn M.S."/>
            <person name="Marinkelle C.J."/>
            <person name="Tyler K.M."/>
            <person name="Miles M.A."/>
            <person name="Andersson B."/>
        </authorList>
    </citation>
    <scope>NUCLEOTIDE SEQUENCE [LARGE SCALE GENOMIC DNA]</scope>
    <source>
        <strain evidence="2 3">B7</strain>
    </source>
</reference>
<evidence type="ECO:0000313" key="3">
    <source>
        <dbReference type="Proteomes" id="UP000007350"/>
    </source>
</evidence>
<evidence type="ECO:0000313" key="2">
    <source>
        <dbReference type="EMBL" id="EKF29002.1"/>
    </source>
</evidence>
<accession>K2NJC3</accession>
<keyword evidence="3" id="KW-1185">Reference proteome</keyword>
<gene>
    <name evidence="2" type="ORF">MOQ_007230</name>
</gene>
<name>K2NJC3_TRYCR</name>
<dbReference type="InterPro" id="IPR011050">
    <property type="entry name" value="Pectin_lyase_fold/virulence"/>
</dbReference>
<dbReference type="OrthoDB" id="250523at2759"/>
<proteinExistence type="predicted"/>
<dbReference type="SUPFAM" id="SSF51126">
    <property type="entry name" value="Pectin lyase-like"/>
    <property type="match status" value="1"/>
</dbReference>
<comment type="caution">
    <text evidence="2">The sequence shown here is derived from an EMBL/GenBank/DDBJ whole genome shotgun (WGS) entry which is preliminary data.</text>
</comment>
<feature type="domain" description="Dispersed gene family protein 1 N-terminal" evidence="1">
    <location>
        <begin position="213"/>
        <end position="310"/>
    </location>
</feature>
<feature type="non-terminal residue" evidence="2">
    <location>
        <position position="355"/>
    </location>
</feature>
<dbReference type="Proteomes" id="UP000007350">
    <property type="component" value="Unassembled WGS sequence"/>
</dbReference>
<dbReference type="AlphaFoldDB" id="K2NJC3"/>
<evidence type="ECO:0000259" key="1">
    <source>
        <dbReference type="Pfam" id="PF22279"/>
    </source>
</evidence>
<protein>
    <submittedName>
        <fullName evidence="2">Dispersed gene family protein 1 (DGF-1), putative</fullName>
    </submittedName>
</protein>
<dbReference type="Pfam" id="PF22279">
    <property type="entry name" value="DGF-1_N"/>
    <property type="match status" value="1"/>
</dbReference>
<sequence length="355" mass="37647">MGLSIKGSGARVHVNVISSMLDSGALEFAGHFGASSQILVVGSKLVTTSSYAIHFLRFTFDVNTTLLLLDNYIVGNSYAVYFSNGVIVDGGGIIVKGNTLKATERDDGMESSVCAYAVRVRNGGYIDVENNTMGAVNGVYLFGDNTLSSAGLLRVAECNFVGSMAFLDSALVYVDGSVTLQGGAQWRLTGNSVGAASILSISYAQHKIQLSDSGTTVALAKNRQVVSRLSFANFLSSNIVVTSPARFVVGCNLRGDEEVSYHGVFPEDVVVFSCGTCNDDAACYMPGTESVDRSSCSCSCKDGWHGASCLPFEVPDTFVPPVAERAVDGDTSCVVNQTLTNLTLNMWKTHHCYVC</sequence>
<organism evidence="2 3">
    <name type="scientific">Trypanosoma cruzi marinkellei</name>
    <dbReference type="NCBI Taxonomy" id="85056"/>
    <lineage>
        <taxon>Eukaryota</taxon>
        <taxon>Discoba</taxon>
        <taxon>Euglenozoa</taxon>
        <taxon>Kinetoplastea</taxon>
        <taxon>Metakinetoplastina</taxon>
        <taxon>Trypanosomatida</taxon>
        <taxon>Trypanosomatidae</taxon>
        <taxon>Trypanosoma</taxon>
        <taxon>Schizotrypanum</taxon>
    </lineage>
</organism>
<dbReference type="InterPro" id="IPR053914">
    <property type="entry name" value="DGF-1_N"/>
</dbReference>
<dbReference type="EMBL" id="AHKC01014260">
    <property type="protein sequence ID" value="EKF29002.1"/>
    <property type="molecule type" value="Genomic_DNA"/>
</dbReference>